<dbReference type="STRING" id="619304.SAMN05421760_104219"/>
<evidence type="ECO:0000313" key="4">
    <source>
        <dbReference type="Proteomes" id="UP000185999"/>
    </source>
</evidence>
<name>A0A1N7LPM4_9GAMM</name>
<keyword evidence="3" id="KW-0413">Isomerase</keyword>
<evidence type="ECO:0000256" key="1">
    <source>
        <dbReference type="SAM" id="SignalP"/>
    </source>
</evidence>
<gene>
    <name evidence="3" type="ORF">SAMN05421760_104219</name>
</gene>
<keyword evidence="4" id="KW-1185">Reference proteome</keyword>
<accession>A0A1N7LPM4</accession>
<evidence type="ECO:0000259" key="2">
    <source>
        <dbReference type="Pfam" id="PF16036"/>
    </source>
</evidence>
<sequence length="166" mass="19434">MFIKVFFCALLLCSFAVSGKMLPQNWTRVGEAELSILWFDVYKAELLTPDGFYSDDNKPLILNLNYRRNISRKDLLQETRKQIQQFAGTEQVDHWLNKLLQIWPDILKGDQLTFWLDSEGDGHFFYNKGWIGSLKDPAFSSAFIKIWLSDKSNYPDLAKQLRGEFR</sequence>
<dbReference type="RefSeq" id="WP_054341335.1">
    <property type="nucleotide sequence ID" value="NZ_FTOE01000004.1"/>
</dbReference>
<dbReference type="AlphaFoldDB" id="A0A1N7LPM4"/>
<organism evidence="3 4">
    <name type="scientific">Neptunomonas antarctica</name>
    <dbReference type="NCBI Taxonomy" id="619304"/>
    <lineage>
        <taxon>Bacteria</taxon>
        <taxon>Pseudomonadati</taxon>
        <taxon>Pseudomonadota</taxon>
        <taxon>Gammaproteobacteria</taxon>
        <taxon>Oceanospirillales</taxon>
        <taxon>Oceanospirillaceae</taxon>
        <taxon>Neptunomonas</taxon>
    </lineage>
</organism>
<feature type="signal peptide" evidence="1">
    <location>
        <begin position="1"/>
        <end position="19"/>
    </location>
</feature>
<evidence type="ECO:0000313" key="3">
    <source>
        <dbReference type="EMBL" id="SIS75742.1"/>
    </source>
</evidence>
<proteinExistence type="predicted"/>
<dbReference type="Pfam" id="PF16036">
    <property type="entry name" value="Chalcone_3"/>
    <property type="match status" value="1"/>
</dbReference>
<feature type="domain" description="Chalcone isomerase" evidence="2">
    <location>
        <begin position="38"/>
        <end position="160"/>
    </location>
</feature>
<feature type="chain" id="PRO_5009943348" evidence="1">
    <location>
        <begin position="20"/>
        <end position="166"/>
    </location>
</feature>
<dbReference type="GO" id="GO:0016853">
    <property type="term" value="F:isomerase activity"/>
    <property type="evidence" value="ECO:0007669"/>
    <property type="project" value="UniProtKB-KW"/>
</dbReference>
<keyword evidence="1" id="KW-0732">Signal</keyword>
<dbReference type="OrthoDB" id="8527419at2"/>
<dbReference type="EMBL" id="FTOE01000004">
    <property type="protein sequence ID" value="SIS75742.1"/>
    <property type="molecule type" value="Genomic_DNA"/>
</dbReference>
<dbReference type="Proteomes" id="UP000185999">
    <property type="component" value="Unassembled WGS sequence"/>
</dbReference>
<reference evidence="4" key="1">
    <citation type="submission" date="2017-01" db="EMBL/GenBank/DDBJ databases">
        <authorList>
            <person name="Varghese N."/>
            <person name="Submissions S."/>
        </authorList>
    </citation>
    <scope>NUCLEOTIDE SEQUENCE [LARGE SCALE GENOMIC DNA]</scope>
    <source>
        <strain evidence="4">DSM 22306</strain>
    </source>
</reference>
<protein>
    <submittedName>
        <fullName evidence="3">Chalcone isomerase-like</fullName>
    </submittedName>
</protein>
<dbReference type="InterPro" id="IPR016087">
    <property type="entry name" value="Chalcone_isomerase"/>
</dbReference>